<sequence length="80" mass="8466">MHQGCDGSFGGGAGVVDKLRMMGYSGMAMPVETRLVCEGCGTSFQMKTMEDRCPQCGMVYGVTPCHAHDPRSIQAAGIGY</sequence>
<dbReference type="STRING" id="398767.Glov_1038"/>
<dbReference type="KEGG" id="glo:Glov_1038"/>
<protein>
    <recommendedName>
        <fullName evidence="3">Hydrogenase maturation nickel metallochaperone HypA</fullName>
    </recommendedName>
</protein>
<proteinExistence type="predicted"/>
<reference evidence="1 2" key="1">
    <citation type="submission" date="2008-05" db="EMBL/GenBank/DDBJ databases">
        <title>Complete sequence of chromosome of Geobacter lovleyi SZ.</title>
        <authorList>
            <consortium name="US DOE Joint Genome Institute"/>
            <person name="Lucas S."/>
            <person name="Copeland A."/>
            <person name="Lapidus A."/>
            <person name="Glavina del Rio T."/>
            <person name="Dalin E."/>
            <person name="Tice H."/>
            <person name="Bruce D."/>
            <person name="Goodwin L."/>
            <person name="Pitluck S."/>
            <person name="Chertkov O."/>
            <person name="Meincke L."/>
            <person name="Brettin T."/>
            <person name="Detter J.C."/>
            <person name="Han C."/>
            <person name="Tapia R."/>
            <person name="Kuske C.R."/>
            <person name="Schmutz J."/>
            <person name="Larimer F."/>
            <person name="Land M."/>
            <person name="Hauser L."/>
            <person name="Kyrpides N."/>
            <person name="Mikhailova N."/>
            <person name="Sung Y."/>
            <person name="Fletcher K.E."/>
            <person name="Ritalahti K.M."/>
            <person name="Loeffler F.E."/>
            <person name="Richardson P."/>
        </authorList>
    </citation>
    <scope>NUCLEOTIDE SEQUENCE [LARGE SCALE GENOMIC DNA]</scope>
    <source>
        <strain evidence="2">ATCC BAA-1151 / DSM 17278 / SZ</strain>
    </source>
</reference>
<accession>B3E637</accession>
<evidence type="ECO:0000313" key="2">
    <source>
        <dbReference type="Proteomes" id="UP000002420"/>
    </source>
</evidence>
<evidence type="ECO:0000313" key="1">
    <source>
        <dbReference type="EMBL" id="ACD94761.1"/>
    </source>
</evidence>
<dbReference type="eggNOG" id="ENOG5030VZ6">
    <property type="taxonomic scope" value="Bacteria"/>
</dbReference>
<dbReference type="Proteomes" id="UP000002420">
    <property type="component" value="Chromosome"/>
</dbReference>
<dbReference type="RefSeq" id="WP_012469111.1">
    <property type="nucleotide sequence ID" value="NC_010814.1"/>
</dbReference>
<organism evidence="1 2">
    <name type="scientific">Trichlorobacter lovleyi (strain ATCC BAA-1151 / DSM 17278 / SZ)</name>
    <name type="common">Geobacter lovleyi</name>
    <dbReference type="NCBI Taxonomy" id="398767"/>
    <lineage>
        <taxon>Bacteria</taxon>
        <taxon>Pseudomonadati</taxon>
        <taxon>Thermodesulfobacteriota</taxon>
        <taxon>Desulfuromonadia</taxon>
        <taxon>Geobacterales</taxon>
        <taxon>Geobacteraceae</taxon>
        <taxon>Trichlorobacter</taxon>
    </lineage>
</organism>
<dbReference type="Gene3D" id="2.20.28.10">
    <property type="match status" value="1"/>
</dbReference>
<name>B3E637_TRIL1</name>
<keyword evidence="2" id="KW-1185">Reference proteome</keyword>
<dbReference type="EMBL" id="CP001089">
    <property type="protein sequence ID" value="ACD94761.1"/>
    <property type="molecule type" value="Genomic_DNA"/>
</dbReference>
<dbReference type="OrthoDB" id="9798730at2"/>
<gene>
    <name evidence="1" type="ordered locus">Glov_1038</name>
</gene>
<dbReference type="HOGENOM" id="CLU_2600288_0_0_7"/>
<evidence type="ECO:0008006" key="3">
    <source>
        <dbReference type="Google" id="ProtNLM"/>
    </source>
</evidence>
<dbReference type="AlphaFoldDB" id="B3E637"/>